<reference evidence="3" key="1">
    <citation type="journal article" date="2019" name="Int. J. Syst. Evol. Microbiol.">
        <title>The Global Catalogue of Microorganisms (GCM) 10K type strain sequencing project: providing services to taxonomists for standard genome sequencing and annotation.</title>
        <authorList>
            <consortium name="The Broad Institute Genomics Platform"/>
            <consortium name="The Broad Institute Genome Sequencing Center for Infectious Disease"/>
            <person name="Wu L."/>
            <person name="Ma J."/>
        </authorList>
    </citation>
    <scope>NUCLEOTIDE SEQUENCE [LARGE SCALE GENOMIC DNA]</scope>
    <source>
        <strain evidence="3">JCM 3272</strain>
    </source>
</reference>
<feature type="transmembrane region" description="Helical" evidence="1">
    <location>
        <begin position="188"/>
        <end position="213"/>
    </location>
</feature>
<dbReference type="Proteomes" id="UP001501444">
    <property type="component" value="Unassembled WGS sequence"/>
</dbReference>
<feature type="transmembrane region" description="Helical" evidence="1">
    <location>
        <begin position="219"/>
        <end position="248"/>
    </location>
</feature>
<evidence type="ECO:0000313" key="2">
    <source>
        <dbReference type="EMBL" id="GAA2396165.1"/>
    </source>
</evidence>
<evidence type="ECO:0008006" key="4">
    <source>
        <dbReference type="Google" id="ProtNLM"/>
    </source>
</evidence>
<sequence>MTPPAALDRLRTPFFIIALVAMALVVCVELGEHLIVGGFDAGGALTDSAGAAGLQVPAGGQVERPSGLGIPYLALVDACALFTVALMAAGLVVPQRLHGRLQGVVTLVFAILLILAALGLLVLAVAKLILMVTLLLAFPFGTIAYLIGFGFFPRGTASVILSLLMFLKFAFAGALVAAQQRFLQNKGLVLLVLTSLLCNIVVSFLHGVVPGVLVSITDAIAGIVCAVVAVIWGLVLLVGAIVGIVTAARATADTARSTVLAAPAAVTGG</sequence>
<keyword evidence="3" id="KW-1185">Reference proteome</keyword>
<feature type="transmembrane region" description="Helical" evidence="1">
    <location>
        <begin position="132"/>
        <end position="152"/>
    </location>
</feature>
<feature type="transmembrane region" description="Helical" evidence="1">
    <location>
        <begin position="158"/>
        <end position="176"/>
    </location>
</feature>
<keyword evidence="1" id="KW-0812">Transmembrane</keyword>
<dbReference type="EMBL" id="BAAARV010000144">
    <property type="protein sequence ID" value="GAA2396165.1"/>
    <property type="molecule type" value="Genomic_DNA"/>
</dbReference>
<keyword evidence="1" id="KW-1133">Transmembrane helix</keyword>
<evidence type="ECO:0000313" key="3">
    <source>
        <dbReference type="Proteomes" id="UP001501444"/>
    </source>
</evidence>
<name>A0ABP5VBK8_9ACTN</name>
<feature type="transmembrane region" description="Helical" evidence="1">
    <location>
        <begin position="72"/>
        <end position="92"/>
    </location>
</feature>
<proteinExistence type="predicted"/>
<accession>A0ABP5VBK8</accession>
<feature type="transmembrane region" description="Helical" evidence="1">
    <location>
        <begin position="104"/>
        <end position="125"/>
    </location>
</feature>
<comment type="caution">
    <text evidence="2">The sequence shown here is derived from an EMBL/GenBank/DDBJ whole genome shotgun (WGS) entry which is preliminary data.</text>
</comment>
<evidence type="ECO:0000256" key="1">
    <source>
        <dbReference type="SAM" id="Phobius"/>
    </source>
</evidence>
<dbReference type="RefSeq" id="WP_344620968.1">
    <property type="nucleotide sequence ID" value="NZ_BAAARV010000144.1"/>
</dbReference>
<keyword evidence="1" id="KW-0472">Membrane</keyword>
<gene>
    <name evidence="2" type="ORF">GCM10010170_111780</name>
</gene>
<organism evidence="2 3">
    <name type="scientific">Dactylosporangium salmoneum</name>
    <dbReference type="NCBI Taxonomy" id="53361"/>
    <lineage>
        <taxon>Bacteria</taxon>
        <taxon>Bacillati</taxon>
        <taxon>Actinomycetota</taxon>
        <taxon>Actinomycetes</taxon>
        <taxon>Micromonosporales</taxon>
        <taxon>Micromonosporaceae</taxon>
        <taxon>Dactylosporangium</taxon>
    </lineage>
</organism>
<protein>
    <recommendedName>
        <fullName evidence="4">Integral membrane protein</fullName>
    </recommendedName>
</protein>
<feature type="transmembrane region" description="Helical" evidence="1">
    <location>
        <begin position="12"/>
        <end position="31"/>
    </location>
</feature>